<keyword evidence="3" id="KW-1185">Reference proteome</keyword>
<evidence type="ECO:0000256" key="1">
    <source>
        <dbReference type="SAM" id="MobiDB-lite"/>
    </source>
</evidence>
<sequence>MTRAVYRLRRLMLERWIEEAIALLDQIDGDPDFEDDSEDDDERELDPAELGICDLDSLPDCVPK</sequence>
<name>A0A916S569_9HYPH</name>
<protein>
    <submittedName>
        <fullName evidence="2">Uncharacterized protein</fullName>
    </submittedName>
</protein>
<feature type="compositionally biased region" description="Acidic residues" evidence="1">
    <location>
        <begin position="28"/>
        <end position="44"/>
    </location>
</feature>
<comment type="caution">
    <text evidence="2">The sequence shown here is derived from an EMBL/GenBank/DDBJ whole genome shotgun (WGS) entry which is preliminary data.</text>
</comment>
<organism evidence="2 3">
    <name type="scientific">Brucella endophytica</name>
    <dbReference type="NCBI Taxonomy" id="1963359"/>
    <lineage>
        <taxon>Bacteria</taxon>
        <taxon>Pseudomonadati</taxon>
        <taxon>Pseudomonadota</taxon>
        <taxon>Alphaproteobacteria</taxon>
        <taxon>Hyphomicrobiales</taxon>
        <taxon>Brucellaceae</taxon>
        <taxon>Brucella/Ochrobactrum group</taxon>
        <taxon>Brucella</taxon>
    </lineage>
</organism>
<dbReference type="AlphaFoldDB" id="A0A916S569"/>
<evidence type="ECO:0000313" key="3">
    <source>
        <dbReference type="Proteomes" id="UP000646478"/>
    </source>
</evidence>
<proteinExistence type="predicted"/>
<evidence type="ECO:0000313" key="2">
    <source>
        <dbReference type="EMBL" id="GGA81101.1"/>
    </source>
</evidence>
<gene>
    <name evidence="2" type="ORF">GCM10011491_05490</name>
</gene>
<dbReference type="EMBL" id="BMHH01000002">
    <property type="protein sequence ID" value="GGA81101.1"/>
    <property type="molecule type" value="Genomic_DNA"/>
</dbReference>
<accession>A0A916S569</accession>
<dbReference type="Proteomes" id="UP000646478">
    <property type="component" value="Unassembled WGS sequence"/>
</dbReference>
<dbReference type="RefSeq" id="WP_188821859.1">
    <property type="nucleotide sequence ID" value="NZ_BMHH01000002.1"/>
</dbReference>
<feature type="region of interest" description="Disordered" evidence="1">
    <location>
        <begin position="28"/>
        <end position="49"/>
    </location>
</feature>
<reference evidence="2" key="2">
    <citation type="submission" date="2020-09" db="EMBL/GenBank/DDBJ databases">
        <authorList>
            <person name="Sun Q."/>
            <person name="Zhou Y."/>
        </authorList>
    </citation>
    <scope>NUCLEOTIDE SEQUENCE</scope>
    <source>
        <strain evidence="2">CGMCC 1.15082</strain>
    </source>
</reference>
<reference evidence="2" key="1">
    <citation type="journal article" date="2014" name="Int. J. Syst. Evol. Microbiol.">
        <title>Complete genome sequence of Corynebacterium casei LMG S-19264T (=DSM 44701T), isolated from a smear-ripened cheese.</title>
        <authorList>
            <consortium name="US DOE Joint Genome Institute (JGI-PGF)"/>
            <person name="Walter F."/>
            <person name="Albersmeier A."/>
            <person name="Kalinowski J."/>
            <person name="Ruckert C."/>
        </authorList>
    </citation>
    <scope>NUCLEOTIDE SEQUENCE</scope>
    <source>
        <strain evidence="2">CGMCC 1.15082</strain>
    </source>
</reference>